<feature type="domain" description="Thoeris anti-defense 2-like" evidence="1">
    <location>
        <begin position="4"/>
        <end position="72"/>
    </location>
</feature>
<name>A0A8S5SMU9_9CAUD</name>
<evidence type="ECO:0000313" key="2">
    <source>
        <dbReference type="EMBL" id="DAF52286.1"/>
    </source>
</evidence>
<dbReference type="Pfam" id="PF11195">
    <property type="entry name" value="Tad2-like"/>
    <property type="match status" value="1"/>
</dbReference>
<dbReference type="EMBL" id="BK032631">
    <property type="protein sequence ID" value="DAF52286.1"/>
    <property type="molecule type" value="Genomic_DNA"/>
</dbReference>
<protein>
    <recommendedName>
        <fullName evidence="1">Thoeris anti-defense 2-like domain-containing protein</fullName>
    </recommendedName>
</protein>
<accession>A0A8S5SMU9</accession>
<sequence>MKTSFGKAIEFIKEHPQFKLKAPYWDDSYVEWEWSSTTTTNATVTKLVKVNNNSKVEWTPTTKDLINEDWEIFTV</sequence>
<evidence type="ECO:0000259" key="1">
    <source>
        <dbReference type="Pfam" id="PF11195"/>
    </source>
</evidence>
<dbReference type="InterPro" id="IPR021361">
    <property type="entry name" value="Tad2-like_dom"/>
</dbReference>
<proteinExistence type="predicted"/>
<organism evidence="2">
    <name type="scientific">Podoviridae sp. ctIKM86</name>
    <dbReference type="NCBI Taxonomy" id="2827729"/>
    <lineage>
        <taxon>Viruses</taxon>
        <taxon>Duplodnaviria</taxon>
        <taxon>Heunggongvirae</taxon>
        <taxon>Uroviricota</taxon>
        <taxon>Caudoviricetes</taxon>
    </lineage>
</organism>
<reference evidence="2" key="1">
    <citation type="journal article" date="2021" name="Proc. Natl. Acad. Sci. U.S.A.">
        <title>A Catalog of Tens of Thousands of Viruses from Human Metagenomes Reveals Hidden Associations with Chronic Diseases.</title>
        <authorList>
            <person name="Tisza M.J."/>
            <person name="Buck C.B."/>
        </authorList>
    </citation>
    <scope>NUCLEOTIDE SEQUENCE</scope>
    <source>
        <strain evidence="2">CtIKM86</strain>
    </source>
</reference>